<dbReference type="RefSeq" id="WP_267533045.1">
    <property type="nucleotide sequence ID" value="NZ_JAPNKA010000001.1"/>
</dbReference>
<dbReference type="InterPro" id="IPR000595">
    <property type="entry name" value="cNMP-bd_dom"/>
</dbReference>
<dbReference type="EMBL" id="JAPNKA010000001">
    <property type="protein sequence ID" value="MCY1074063.1"/>
    <property type="molecule type" value="Genomic_DNA"/>
</dbReference>
<name>A0ABT3ZXF9_9BACT</name>
<dbReference type="Pfam" id="PF00027">
    <property type="entry name" value="cNMP_binding"/>
    <property type="match status" value="1"/>
</dbReference>
<evidence type="ECO:0000259" key="1">
    <source>
        <dbReference type="PROSITE" id="PS50042"/>
    </source>
</evidence>
<feature type="domain" description="Cyclic nucleotide-binding" evidence="1">
    <location>
        <begin position="1"/>
        <end position="55"/>
    </location>
</feature>
<dbReference type="PROSITE" id="PS50042">
    <property type="entry name" value="CNMP_BINDING_3"/>
    <property type="match status" value="1"/>
</dbReference>
<organism evidence="2 3">
    <name type="scientific">Archangium lansingense</name>
    <dbReference type="NCBI Taxonomy" id="2995310"/>
    <lineage>
        <taxon>Bacteria</taxon>
        <taxon>Pseudomonadati</taxon>
        <taxon>Myxococcota</taxon>
        <taxon>Myxococcia</taxon>
        <taxon>Myxococcales</taxon>
        <taxon>Cystobacterineae</taxon>
        <taxon>Archangiaceae</taxon>
        <taxon>Archangium</taxon>
    </lineage>
</organism>
<dbReference type="CDD" id="cd00038">
    <property type="entry name" value="CAP_ED"/>
    <property type="match status" value="1"/>
</dbReference>
<evidence type="ECO:0000313" key="2">
    <source>
        <dbReference type="EMBL" id="MCY1074063.1"/>
    </source>
</evidence>
<gene>
    <name evidence="2" type="ORF">OV287_06160</name>
</gene>
<sequence length="55" mass="5873">MDALYLLLRGRCQVLHPQPGGGERLVRTLGEGDMFGEIALMLGLSATATVRAETS</sequence>
<comment type="caution">
    <text evidence="2">The sequence shown here is derived from an EMBL/GenBank/DDBJ whole genome shotgun (WGS) entry which is preliminary data.</text>
</comment>
<dbReference type="SUPFAM" id="SSF51206">
    <property type="entry name" value="cAMP-binding domain-like"/>
    <property type="match status" value="1"/>
</dbReference>
<dbReference type="InterPro" id="IPR014710">
    <property type="entry name" value="RmlC-like_jellyroll"/>
</dbReference>
<dbReference type="Proteomes" id="UP001207654">
    <property type="component" value="Unassembled WGS sequence"/>
</dbReference>
<protein>
    <submittedName>
        <fullName evidence="2">Cyclic nucleotide-binding domain-containing protein</fullName>
    </submittedName>
</protein>
<accession>A0ABT3ZXF9</accession>
<dbReference type="InterPro" id="IPR018490">
    <property type="entry name" value="cNMP-bd_dom_sf"/>
</dbReference>
<keyword evidence="3" id="KW-1185">Reference proteome</keyword>
<proteinExistence type="predicted"/>
<evidence type="ECO:0000313" key="3">
    <source>
        <dbReference type="Proteomes" id="UP001207654"/>
    </source>
</evidence>
<dbReference type="Gene3D" id="2.60.120.10">
    <property type="entry name" value="Jelly Rolls"/>
    <property type="match status" value="1"/>
</dbReference>
<reference evidence="2 3" key="1">
    <citation type="submission" date="2022-11" db="EMBL/GenBank/DDBJ databases">
        <title>Minimal conservation of predation-associated metabolite biosynthetic gene clusters underscores biosynthetic potential of Myxococcota including descriptions for ten novel species: Archangium lansinium sp. nov., Myxococcus landrumus sp. nov., Nannocystis bai.</title>
        <authorList>
            <person name="Ahearne A."/>
            <person name="Stevens C."/>
            <person name="Phillips K."/>
        </authorList>
    </citation>
    <scope>NUCLEOTIDE SEQUENCE [LARGE SCALE GENOMIC DNA]</scope>
    <source>
        <strain evidence="2 3">MIWBW</strain>
    </source>
</reference>